<evidence type="ECO:0000256" key="1">
    <source>
        <dbReference type="ARBA" id="ARBA00004651"/>
    </source>
</evidence>
<name>A0A4Y8S4E7_9SPHI</name>
<protein>
    <submittedName>
        <fullName evidence="7">YihY/virulence factor BrkB family protein</fullName>
    </submittedName>
</protein>
<keyword evidence="4 6" id="KW-1133">Transmembrane helix</keyword>
<sequence length="333" mass="37952">MKWIHRFLSHFKFYHHITDWAKSVYIPGFRPLPLYTVVVFFIEEIQQTSLTNRAAALAYNFMLALFPAIIFLFTLIAYIPVSNFQEYLLSLFAVIMPTNAYLAFQSTIVDIVSIQNGKLLSFGFATALYFATNGVSNLMQAFNKSSLILETRTWLKRRAVALLLTVTMSIALLIAIVIMIAGQAVIAFLQHQLHSESHFWFYLIALSRWIIILAIFFVSICILYRYGPSNKQRWKFVNPGSILATSLAVLTSIGFTYYTNNFSSYNKVYGSIGTLIVVMIYLYLNSLILLIGFELNASVDLSKRNIRIVKPRYNSFRAPKTAPLPAKTNAPRK</sequence>
<evidence type="ECO:0000256" key="4">
    <source>
        <dbReference type="ARBA" id="ARBA00022989"/>
    </source>
</evidence>
<feature type="transmembrane region" description="Helical" evidence="6">
    <location>
        <begin position="160"/>
        <end position="187"/>
    </location>
</feature>
<evidence type="ECO:0000256" key="2">
    <source>
        <dbReference type="ARBA" id="ARBA00022475"/>
    </source>
</evidence>
<dbReference type="NCBIfam" id="TIGR00765">
    <property type="entry name" value="yihY_not_rbn"/>
    <property type="match status" value="1"/>
</dbReference>
<evidence type="ECO:0000256" key="5">
    <source>
        <dbReference type="ARBA" id="ARBA00023136"/>
    </source>
</evidence>
<dbReference type="RefSeq" id="WP_133236027.1">
    <property type="nucleotide sequence ID" value="NZ_SOZE01000041.1"/>
</dbReference>
<dbReference type="PANTHER" id="PTHR30213">
    <property type="entry name" value="INNER MEMBRANE PROTEIN YHJD"/>
    <property type="match status" value="1"/>
</dbReference>
<dbReference type="Pfam" id="PF03631">
    <property type="entry name" value="Virul_fac_BrkB"/>
    <property type="match status" value="1"/>
</dbReference>
<organism evidence="7 8">
    <name type="scientific">Mucilaginibacter psychrotolerans</name>
    <dbReference type="NCBI Taxonomy" id="1524096"/>
    <lineage>
        <taxon>Bacteria</taxon>
        <taxon>Pseudomonadati</taxon>
        <taxon>Bacteroidota</taxon>
        <taxon>Sphingobacteriia</taxon>
        <taxon>Sphingobacteriales</taxon>
        <taxon>Sphingobacteriaceae</taxon>
        <taxon>Mucilaginibacter</taxon>
    </lineage>
</organism>
<evidence type="ECO:0000256" key="3">
    <source>
        <dbReference type="ARBA" id="ARBA00022692"/>
    </source>
</evidence>
<keyword evidence="8" id="KW-1185">Reference proteome</keyword>
<feature type="transmembrane region" description="Helical" evidence="6">
    <location>
        <begin position="119"/>
        <end position="139"/>
    </location>
</feature>
<accession>A0A4Y8S4E7</accession>
<evidence type="ECO:0000256" key="6">
    <source>
        <dbReference type="SAM" id="Phobius"/>
    </source>
</evidence>
<evidence type="ECO:0000313" key="7">
    <source>
        <dbReference type="EMBL" id="TFF33606.1"/>
    </source>
</evidence>
<dbReference type="EMBL" id="SOZE01000041">
    <property type="protein sequence ID" value="TFF33606.1"/>
    <property type="molecule type" value="Genomic_DNA"/>
</dbReference>
<dbReference type="InterPro" id="IPR017039">
    <property type="entry name" value="Virul_fac_BrkB"/>
</dbReference>
<feature type="transmembrane region" description="Helical" evidence="6">
    <location>
        <begin position="236"/>
        <end position="258"/>
    </location>
</feature>
<comment type="subcellular location">
    <subcellularLocation>
        <location evidence="1">Cell membrane</location>
        <topology evidence="1">Multi-pass membrane protein</topology>
    </subcellularLocation>
</comment>
<dbReference type="OrthoDB" id="977385at2"/>
<dbReference type="PANTHER" id="PTHR30213:SF0">
    <property type="entry name" value="UPF0761 MEMBRANE PROTEIN YIHY"/>
    <property type="match status" value="1"/>
</dbReference>
<feature type="transmembrane region" description="Helical" evidence="6">
    <location>
        <begin position="57"/>
        <end position="80"/>
    </location>
</feature>
<dbReference type="AlphaFoldDB" id="A0A4Y8S4E7"/>
<gene>
    <name evidence="7" type="ORF">E2R66_24865</name>
</gene>
<proteinExistence type="predicted"/>
<feature type="transmembrane region" description="Helical" evidence="6">
    <location>
        <begin position="199"/>
        <end position="224"/>
    </location>
</feature>
<keyword evidence="3 6" id="KW-0812">Transmembrane</keyword>
<keyword evidence="5 6" id="KW-0472">Membrane</keyword>
<keyword evidence="2" id="KW-1003">Cell membrane</keyword>
<feature type="transmembrane region" description="Helical" evidence="6">
    <location>
        <begin position="270"/>
        <end position="293"/>
    </location>
</feature>
<reference evidence="7 8" key="1">
    <citation type="journal article" date="2017" name="Int. J. Syst. Evol. Microbiol.">
        <title>Mucilaginibacterpsychrotolerans sp. nov., isolated from peatlands.</title>
        <authorList>
            <person name="Deng Y."/>
            <person name="Shen L."/>
            <person name="Xu B."/>
            <person name="Liu Y."/>
            <person name="Gu Z."/>
            <person name="Liu H."/>
            <person name="Zhou Y."/>
        </authorList>
    </citation>
    <scope>NUCLEOTIDE SEQUENCE [LARGE SCALE GENOMIC DNA]</scope>
    <source>
        <strain evidence="7 8">NH7-4</strain>
    </source>
</reference>
<evidence type="ECO:0000313" key="8">
    <source>
        <dbReference type="Proteomes" id="UP000297540"/>
    </source>
</evidence>
<feature type="transmembrane region" description="Helical" evidence="6">
    <location>
        <begin position="87"/>
        <end position="104"/>
    </location>
</feature>
<dbReference type="Proteomes" id="UP000297540">
    <property type="component" value="Unassembled WGS sequence"/>
</dbReference>
<dbReference type="GO" id="GO:0005886">
    <property type="term" value="C:plasma membrane"/>
    <property type="evidence" value="ECO:0007669"/>
    <property type="project" value="UniProtKB-SubCell"/>
</dbReference>
<comment type="caution">
    <text evidence="7">The sequence shown here is derived from an EMBL/GenBank/DDBJ whole genome shotgun (WGS) entry which is preliminary data.</text>
</comment>